<evidence type="ECO:0000313" key="1">
    <source>
        <dbReference type="EMBL" id="CAA6818004.1"/>
    </source>
</evidence>
<dbReference type="EMBL" id="CACVAQ010000258">
    <property type="protein sequence ID" value="CAA6818004.1"/>
    <property type="molecule type" value="Genomic_DNA"/>
</dbReference>
<protein>
    <submittedName>
        <fullName evidence="1">Uncharacterized protein</fullName>
    </submittedName>
</protein>
<dbReference type="AlphaFoldDB" id="A0A6S6TF87"/>
<gene>
    <name evidence="1" type="ORF">HELGO_WM43389</name>
</gene>
<organism evidence="1">
    <name type="scientific">uncultured Aureispira sp</name>
    <dbReference type="NCBI Taxonomy" id="1331704"/>
    <lineage>
        <taxon>Bacteria</taxon>
        <taxon>Pseudomonadati</taxon>
        <taxon>Bacteroidota</taxon>
        <taxon>Saprospiria</taxon>
        <taxon>Saprospirales</taxon>
        <taxon>Saprospiraceae</taxon>
        <taxon>Aureispira</taxon>
        <taxon>environmental samples</taxon>
    </lineage>
</organism>
<proteinExistence type="predicted"/>
<sequence>MKIYLIVFLFVLLNSMVYSQQMDSVVISPEMLSKAKEFELAKYDISRESKYIIYLPMNYSKFLFTEKDKDLFYTLRDTMIERIDLVYTVFRRSESFDQVQLNKERYEIFQQFFPQAFNNNLIDWNLMAQNGTMDYDEAQTYFHGFVIYLKPHRVTTKNGITISTAMDTRVDEPETKILETNEEVAQIKTLLGKSTATKIIQDTTYTTIRKRFWTGLYLSKNRAGRKKGKRFKTVGRKRPKEYRFKEIREMKITEREVPDLEAAVEPDKIIAEMTNDSVVYSVLNRTLGRWEDHVVVQDVTGSMHPYLTQTLLFLRGHIKANTTEKFVFFNDGDHKPDGPLGYSGGCYYTSADNVEEIQEMAFEAMRKGKGGKAPENDVEAILYGIKKFPNCKGIVLVADNFSRIRDFRLIPRLMKLGKPVRIIICGIAKGDVVNLDYIYLARYTKGSIHTLNEDITDLSEKEEGSAFKVGSQYFKIEKNAIKLIHQSKSKNYDRY</sequence>
<accession>A0A6S6TF87</accession>
<name>A0A6S6TF87_9BACT</name>
<reference evidence="1" key="1">
    <citation type="submission" date="2020-01" db="EMBL/GenBank/DDBJ databases">
        <authorList>
            <person name="Meier V. D."/>
            <person name="Meier V D."/>
        </authorList>
    </citation>
    <scope>NUCLEOTIDE SEQUENCE</scope>
    <source>
        <strain evidence="1">HLG_WM_MAG_10</strain>
    </source>
</reference>